<reference evidence="2 3" key="1">
    <citation type="submission" date="2017-08" db="EMBL/GenBank/DDBJ databases">
        <title>Fine stratification of microbial communities through a metagenomic profile of the photic zone.</title>
        <authorList>
            <person name="Haro-Moreno J.M."/>
            <person name="Lopez-Perez M."/>
            <person name="De La Torre J."/>
            <person name="Picazo A."/>
            <person name="Camacho A."/>
            <person name="Rodriguez-Valera F."/>
        </authorList>
    </citation>
    <scope>NUCLEOTIDE SEQUENCE [LARGE SCALE GENOMIC DNA]</scope>
    <source>
        <strain evidence="2">MED-G28</strain>
    </source>
</reference>
<dbReference type="Pfam" id="PF04264">
    <property type="entry name" value="YceI"/>
    <property type="match status" value="1"/>
</dbReference>
<dbReference type="Gene3D" id="2.40.128.110">
    <property type="entry name" value="Lipid/polyisoprenoid-binding, YceI-like"/>
    <property type="match status" value="1"/>
</dbReference>
<dbReference type="EMBL" id="NTJZ01000006">
    <property type="protein sequence ID" value="PDH33882.1"/>
    <property type="molecule type" value="Genomic_DNA"/>
</dbReference>
<protein>
    <recommendedName>
        <fullName evidence="1">Lipid/polyisoprenoid-binding YceI-like domain-containing protein</fullName>
    </recommendedName>
</protein>
<dbReference type="InterPro" id="IPR007372">
    <property type="entry name" value="Lipid/polyisoprenoid-bd_YceI"/>
</dbReference>
<evidence type="ECO:0000313" key="3">
    <source>
        <dbReference type="Proteomes" id="UP000219329"/>
    </source>
</evidence>
<dbReference type="InterPro" id="IPR036761">
    <property type="entry name" value="TTHA0802/YceI-like_sf"/>
</dbReference>
<dbReference type="SUPFAM" id="SSF101874">
    <property type="entry name" value="YceI-like"/>
    <property type="match status" value="1"/>
</dbReference>
<evidence type="ECO:0000259" key="1">
    <source>
        <dbReference type="SMART" id="SM00867"/>
    </source>
</evidence>
<gene>
    <name evidence="2" type="ORF">CNF02_07085</name>
</gene>
<organism evidence="2 3">
    <name type="scientific">OM182 bacterium MED-G28</name>
    <dbReference type="NCBI Taxonomy" id="1986256"/>
    <lineage>
        <taxon>Bacteria</taxon>
        <taxon>Pseudomonadati</taxon>
        <taxon>Pseudomonadota</taxon>
        <taxon>Gammaproteobacteria</taxon>
        <taxon>OMG group</taxon>
        <taxon>OM182 clade</taxon>
    </lineage>
</organism>
<feature type="domain" description="Lipid/polyisoprenoid-binding YceI-like" evidence="1">
    <location>
        <begin position="16"/>
        <end position="185"/>
    </location>
</feature>
<dbReference type="PANTHER" id="PTHR34406">
    <property type="entry name" value="PROTEIN YCEI"/>
    <property type="match status" value="1"/>
</dbReference>
<dbReference type="Proteomes" id="UP000219329">
    <property type="component" value="Unassembled WGS sequence"/>
</dbReference>
<evidence type="ECO:0000313" key="2">
    <source>
        <dbReference type="EMBL" id="PDH33882.1"/>
    </source>
</evidence>
<dbReference type="PANTHER" id="PTHR34406:SF1">
    <property type="entry name" value="PROTEIN YCEI"/>
    <property type="match status" value="1"/>
</dbReference>
<comment type="caution">
    <text evidence="2">The sequence shown here is derived from an EMBL/GenBank/DDBJ whole genome shotgun (WGS) entry which is preliminary data.</text>
</comment>
<dbReference type="AlphaFoldDB" id="A0A2A5WBU3"/>
<accession>A0A2A5WBU3</accession>
<sequence>MFLALKVGVADAEPSDWEIDPDHFSIAFATEHVGYQQQLGLFLEASGSFRYDPETHTLSTGRVEVQAGSIFTNHDARDNHLRGRDFLNARRNPLIVFEATEFIPSNDGSGNSTLMGNLTLLGESHPVVLNLVINKRANYPFGHRRNTLGISAQTTIIRSRWGMDYGVADNLVGDEVILRFEFEALEQ</sequence>
<name>A0A2A5WBU3_9GAMM</name>
<proteinExistence type="predicted"/>
<dbReference type="SMART" id="SM00867">
    <property type="entry name" value="YceI"/>
    <property type="match status" value="1"/>
</dbReference>